<feature type="domain" description="Reverse transcriptase" evidence="2">
    <location>
        <begin position="41"/>
        <end position="323"/>
    </location>
</feature>
<sequence>MEVWEKMQKAPNSAPGADRINIRMLRAADPGALILTRFYRCCLMKKWVPLQWKQSVCKLLYKDGDKERLANWRPIALEPVLQRVISAVVASRMTSWARANGLISSEAQKGFQPADGTSEHNFVMEVAIQEARRTNAQLAISWLDISNAFGTVSHQVLFPLLERYGLDPLHLEFIRNLYTDATIAIKGANGTHVTATWSVGVRQGDPCSGILFALFVEPLLRSVLPVLPRDAEKTAVNVLGQHITALAYADDIALFAPSIGVMQQQLCKIQGMASAMGFRFNPKKCASLYLKRAVVNAATFTISGEEIPALVHGDSYRYLGVAAGLGKPQTPFSLLRENLREAELIFRSKLAPWQMMDAYRTYVLPRLTFQLTIAKFHNVKQSAGEYDRAILRLVKRCFQLPVETSTDFVRAPRSCGGLGVPSLRELYATAKITRALKMLWSPCQVVSTLAARQLRTVASAYFAKRSKDVEAADLSTFMNAARSTPLDRSGYPTCLWMDACKQMTYLTKVVLLDRSSSRFITTGRSSKRSYQSCRRCGYDRETLPHILQHCRQFSAPAYQARRDAVQGRLETVMRRRFPNLRVNRALQEIGSNKRPDLVVVDEEARKTYFLKISNFSLYATAKITRALKMLWSPCQVVSTLAARQLRTVASAYFAKRSKDVEAADLSTFMNAARSTPLDRSGYPTCLWMDARKQMAYLTKVAGVDSYFLVGETETSFIIRNSLGQTVSVLSPSRKNKVMNVLGGAIQTRHLDAWLQCKRQGKTASCVVLDRSSSRFITTGRYTSFAALRFALPARLDLLPCRARSSKRSYQSCRRCGYDRETLPHILQHCRQFSAPAYQARHDAVQGRLETVMRRRFPNLRVNRALPEIGSNKRPDLVVVDEEARSVILLDVAIVFENTAAAFVDARIRKWAHYEKEILAYRLQGYSVTFDAIVVGSLGTWDPKNDAILKRIGVVSERYLRLMKVLVVSEMLEHSSKIYRKHLGLRDLLPESGTNRRPVGTTETYPPGGDLRQKKRNNISAKASGGKCLERRKTSPVGMPTQRGELQCQPPTCSRSTPAGTAPAPPQVQPTQSRQATKPVTTPAADETIEARGLV</sequence>
<dbReference type="Proteomes" id="UP000054995">
    <property type="component" value="Unassembled WGS sequence"/>
</dbReference>
<keyword evidence="4" id="KW-1185">Reference proteome</keyword>
<dbReference type="EMBL" id="JYDT01000241">
    <property type="protein sequence ID" value="KRY81333.1"/>
    <property type="molecule type" value="Genomic_DNA"/>
</dbReference>
<comment type="caution">
    <text evidence="3">The sequence shown here is derived from an EMBL/GenBank/DDBJ whole genome shotgun (WGS) entry which is preliminary data.</text>
</comment>
<organism evidence="3 4">
    <name type="scientific">Trichinella pseudospiralis</name>
    <name type="common">Parasitic roundworm</name>
    <dbReference type="NCBI Taxonomy" id="6337"/>
    <lineage>
        <taxon>Eukaryota</taxon>
        <taxon>Metazoa</taxon>
        <taxon>Ecdysozoa</taxon>
        <taxon>Nematoda</taxon>
        <taxon>Enoplea</taxon>
        <taxon>Dorylaimia</taxon>
        <taxon>Trichinellida</taxon>
        <taxon>Trichinellidae</taxon>
        <taxon>Trichinella</taxon>
    </lineage>
</organism>
<reference evidence="3 4" key="1">
    <citation type="submission" date="2015-01" db="EMBL/GenBank/DDBJ databases">
        <title>Evolution of Trichinella species and genotypes.</title>
        <authorList>
            <person name="Korhonen P.K."/>
            <person name="Edoardo P."/>
            <person name="Giuseppe L.R."/>
            <person name="Gasser R.B."/>
        </authorList>
    </citation>
    <scope>NUCLEOTIDE SEQUENCE [LARGE SCALE GENOMIC DNA]</scope>
    <source>
        <strain evidence="3">ISS470</strain>
    </source>
</reference>
<dbReference type="PANTHER" id="PTHR19446">
    <property type="entry name" value="REVERSE TRANSCRIPTASES"/>
    <property type="match status" value="1"/>
</dbReference>
<dbReference type="SUPFAM" id="SSF56672">
    <property type="entry name" value="DNA/RNA polymerases"/>
    <property type="match status" value="1"/>
</dbReference>
<gene>
    <name evidence="3" type="primary">pol</name>
    <name evidence="3" type="ORF">T4D_2928</name>
</gene>
<accession>A0A0V1F6F8</accession>
<proteinExistence type="predicted"/>
<dbReference type="Pfam" id="PF00078">
    <property type="entry name" value="RVT_1"/>
    <property type="match status" value="1"/>
</dbReference>
<name>A0A0V1F6F8_TRIPS</name>
<dbReference type="PROSITE" id="PS50878">
    <property type="entry name" value="RT_POL"/>
    <property type="match status" value="1"/>
</dbReference>
<evidence type="ECO:0000313" key="3">
    <source>
        <dbReference type="EMBL" id="KRY81333.1"/>
    </source>
</evidence>
<dbReference type="OrthoDB" id="410104at2759"/>
<protein>
    <submittedName>
        <fullName evidence="3">Retrovirus-related Pol polyprotein from type-2 retrotransposable element R2DM</fullName>
    </submittedName>
</protein>
<evidence type="ECO:0000313" key="4">
    <source>
        <dbReference type="Proteomes" id="UP000054995"/>
    </source>
</evidence>
<dbReference type="AlphaFoldDB" id="A0A0V1F6F8"/>
<dbReference type="InterPro" id="IPR043502">
    <property type="entry name" value="DNA/RNA_pol_sf"/>
</dbReference>
<evidence type="ECO:0000259" key="2">
    <source>
        <dbReference type="PROSITE" id="PS50878"/>
    </source>
</evidence>
<dbReference type="CDD" id="cd01650">
    <property type="entry name" value="RT_nLTR_like"/>
    <property type="match status" value="1"/>
</dbReference>
<dbReference type="InterPro" id="IPR000477">
    <property type="entry name" value="RT_dom"/>
</dbReference>
<evidence type="ECO:0000256" key="1">
    <source>
        <dbReference type="SAM" id="MobiDB-lite"/>
    </source>
</evidence>
<feature type="region of interest" description="Disordered" evidence="1">
    <location>
        <begin position="988"/>
        <end position="1094"/>
    </location>
</feature>